<dbReference type="RefSeq" id="WP_057799728.1">
    <property type="nucleotide sequence ID" value="NZ_BJZZ01000018.1"/>
</dbReference>
<dbReference type="AlphaFoldDB" id="A0A0R2NGB6"/>
<evidence type="ECO:0000313" key="4">
    <source>
        <dbReference type="EMBL" id="KRO24863.1"/>
    </source>
</evidence>
<accession>A0A0R2NGB6</accession>
<dbReference type="PATRIC" id="fig|480391.4.peg.702"/>
<dbReference type="InterPro" id="IPR020476">
    <property type="entry name" value="Nudix_hydrolase"/>
</dbReference>
<dbReference type="Gene3D" id="3.90.79.10">
    <property type="entry name" value="Nucleoside Triphosphate Pyrophosphohydrolase"/>
    <property type="match status" value="1"/>
</dbReference>
<protein>
    <recommendedName>
        <fullName evidence="3">Nudix hydrolase domain-containing protein</fullName>
    </recommendedName>
</protein>
<dbReference type="CDD" id="cd04677">
    <property type="entry name" value="NUDIX_Hydrolase"/>
    <property type="match status" value="1"/>
</dbReference>
<dbReference type="InterPro" id="IPR000086">
    <property type="entry name" value="NUDIX_hydrolase_dom"/>
</dbReference>
<evidence type="ECO:0000256" key="1">
    <source>
        <dbReference type="ARBA" id="ARBA00001946"/>
    </source>
</evidence>
<keyword evidence="2" id="KW-0378">Hydrolase</keyword>
<dbReference type="PANTHER" id="PTHR43046">
    <property type="entry name" value="GDP-MANNOSE MANNOSYL HYDROLASE"/>
    <property type="match status" value="1"/>
</dbReference>
<evidence type="ECO:0000259" key="3">
    <source>
        <dbReference type="PROSITE" id="PS51462"/>
    </source>
</evidence>
<dbReference type="PRINTS" id="PR00502">
    <property type="entry name" value="NUDIXFAMILY"/>
</dbReference>
<keyword evidence="5" id="KW-1185">Reference proteome</keyword>
<evidence type="ECO:0000313" key="5">
    <source>
        <dbReference type="Proteomes" id="UP000051249"/>
    </source>
</evidence>
<comment type="caution">
    <text evidence="4">The sequence shown here is derived from an EMBL/GenBank/DDBJ whole genome shotgun (WGS) entry which is preliminary data.</text>
</comment>
<dbReference type="GO" id="GO:0016787">
    <property type="term" value="F:hydrolase activity"/>
    <property type="evidence" value="ECO:0007669"/>
    <property type="project" value="UniProtKB-KW"/>
</dbReference>
<comment type="cofactor">
    <cofactor evidence="1">
        <name>Mg(2+)</name>
        <dbReference type="ChEBI" id="CHEBI:18420"/>
    </cofactor>
</comment>
<gene>
    <name evidence="4" type="ORF">IV88_GL000692</name>
</gene>
<evidence type="ECO:0000256" key="2">
    <source>
        <dbReference type="ARBA" id="ARBA00022801"/>
    </source>
</evidence>
<dbReference type="EMBL" id="JQCQ01000020">
    <property type="protein sequence ID" value="KRO24863.1"/>
    <property type="molecule type" value="Genomic_DNA"/>
</dbReference>
<name>A0A0R2NGB6_9LACO</name>
<proteinExistence type="predicted"/>
<feature type="domain" description="Nudix hydrolase" evidence="3">
    <location>
        <begin position="18"/>
        <end position="149"/>
    </location>
</feature>
<reference evidence="4 5" key="1">
    <citation type="journal article" date="2015" name="Genome Announc.">
        <title>Expanding the biotechnology potential of lactobacilli through comparative genomics of 213 strains and associated genera.</title>
        <authorList>
            <person name="Sun Z."/>
            <person name="Harris H.M."/>
            <person name="McCann A."/>
            <person name="Guo C."/>
            <person name="Argimon S."/>
            <person name="Zhang W."/>
            <person name="Yang X."/>
            <person name="Jeffery I.B."/>
            <person name="Cooney J.C."/>
            <person name="Kagawa T.F."/>
            <person name="Liu W."/>
            <person name="Song Y."/>
            <person name="Salvetti E."/>
            <person name="Wrobel A."/>
            <person name="Rasinkangas P."/>
            <person name="Parkhill J."/>
            <person name="Rea M.C."/>
            <person name="O'Sullivan O."/>
            <person name="Ritari J."/>
            <person name="Douillard F.P."/>
            <person name="Paul Ross R."/>
            <person name="Yang R."/>
            <person name="Briner A.E."/>
            <person name="Felis G.E."/>
            <person name="de Vos W.M."/>
            <person name="Barrangou R."/>
            <person name="Klaenhammer T.R."/>
            <person name="Caufield P.W."/>
            <person name="Cui Y."/>
            <person name="Zhang H."/>
            <person name="O'Toole P.W."/>
        </authorList>
    </citation>
    <scope>NUCLEOTIDE SEQUENCE [LARGE SCALE GENOMIC DNA]</scope>
    <source>
        <strain evidence="4 5">DSM 23026</strain>
    </source>
</reference>
<dbReference type="Proteomes" id="UP000051249">
    <property type="component" value="Unassembled WGS sequence"/>
</dbReference>
<dbReference type="PANTHER" id="PTHR43046:SF2">
    <property type="entry name" value="8-OXO-DGTP DIPHOSPHATASE-RELATED"/>
    <property type="match status" value="1"/>
</dbReference>
<organism evidence="4 5">
    <name type="scientific">Pediococcus argentinicus</name>
    <dbReference type="NCBI Taxonomy" id="480391"/>
    <lineage>
        <taxon>Bacteria</taxon>
        <taxon>Bacillati</taxon>
        <taxon>Bacillota</taxon>
        <taxon>Bacilli</taxon>
        <taxon>Lactobacillales</taxon>
        <taxon>Lactobacillaceae</taxon>
        <taxon>Pediococcus</taxon>
    </lineage>
</organism>
<dbReference type="InterPro" id="IPR015797">
    <property type="entry name" value="NUDIX_hydrolase-like_dom_sf"/>
</dbReference>
<dbReference type="PROSITE" id="PS51462">
    <property type="entry name" value="NUDIX"/>
    <property type="match status" value="1"/>
</dbReference>
<sequence>MNKPDYIKWIRQQVGHQEIILNFAGGIVTDDSNRVLLQKRSDKLAWGLPGGAMELGESAVETVQRELKEEVALDVEVGQLFGVYSKYTDSYPNGDQAQTILLVYKIKSFKKLAQKPVDETLDLKWFTKNEINDLQIVNQQHRDVLNDYFSGNSNISR</sequence>
<dbReference type="Pfam" id="PF00293">
    <property type="entry name" value="NUDIX"/>
    <property type="match status" value="1"/>
</dbReference>
<dbReference type="OrthoDB" id="9787476at2"/>
<dbReference type="SUPFAM" id="SSF55811">
    <property type="entry name" value="Nudix"/>
    <property type="match status" value="1"/>
</dbReference>